<dbReference type="InterPro" id="IPR013762">
    <property type="entry name" value="Integrase-like_cat_sf"/>
</dbReference>
<dbReference type="InterPro" id="IPR004107">
    <property type="entry name" value="Integrase_SAM-like_N"/>
</dbReference>
<evidence type="ECO:0000256" key="11">
    <source>
        <dbReference type="HAMAP-Rule" id="MF_01808"/>
    </source>
</evidence>
<dbReference type="PROSITE" id="PS51898">
    <property type="entry name" value="TYR_RECOMBINASE"/>
    <property type="match status" value="1"/>
</dbReference>
<name>A0A0F3IF82_9GAMM</name>
<feature type="region of interest" description="Disordered" evidence="12">
    <location>
        <begin position="295"/>
        <end position="319"/>
    </location>
</feature>
<dbReference type="CDD" id="cd00798">
    <property type="entry name" value="INT_XerDC_C"/>
    <property type="match status" value="1"/>
</dbReference>
<dbReference type="NCBIfam" id="NF001399">
    <property type="entry name" value="PRK00283.1"/>
    <property type="match status" value="1"/>
</dbReference>
<feature type="domain" description="Core-binding (CB)" evidence="14">
    <location>
        <begin position="4"/>
        <end position="90"/>
    </location>
</feature>
<comment type="subcellular location">
    <subcellularLocation>
        <location evidence="1 11">Cytoplasm</location>
    </subcellularLocation>
</comment>
<keyword evidence="5 11" id="KW-0132">Cell division</keyword>
<comment type="function">
    <text evidence="11">Site-specific tyrosine recombinase, which acts by catalyzing the cutting and rejoining of the recombining DNA molecules. The XerC-XerD complex is essential to convert dimers of the bacterial chromosome into monomers to permit their segregation at cell division. It also contributes to the segregational stability of plasmids.</text>
</comment>
<dbReference type="GO" id="GO:0051301">
    <property type="term" value="P:cell division"/>
    <property type="evidence" value="ECO:0007669"/>
    <property type="project" value="UniProtKB-UniRule"/>
</dbReference>
<dbReference type="PANTHER" id="PTHR30349:SF81">
    <property type="entry name" value="TYROSINE RECOMBINASE XERC"/>
    <property type="match status" value="1"/>
</dbReference>
<dbReference type="GO" id="GO:0006313">
    <property type="term" value="P:DNA transposition"/>
    <property type="evidence" value="ECO:0007669"/>
    <property type="project" value="UniProtKB-UniRule"/>
</dbReference>
<evidence type="ECO:0000256" key="7">
    <source>
        <dbReference type="ARBA" id="ARBA00022908"/>
    </source>
</evidence>
<keyword evidence="4 11" id="KW-0963">Cytoplasm</keyword>
<comment type="caution">
    <text evidence="15">The sequence shown here is derived from an EMBL/GenBank/DDBJ whole genome shotgun (WGS) entry which is preliminary data.</text>
</comment>
<dbReference type="Gene3D" id="1.10.150.130">
    <property type="match status" value="1"/>
</dbReference>
<evidence type="ECO:0000256" key="1">
    <source>
        <dbReference type="ARBA" id="ARBA00004496"/>
    </source>
</evidence>
<feature type="active site" description="O-(3'-phospho-DNA)-tyrosine intermediate" evidence="11">
    <location>
        <position position="279"/>
    </location>
</feature>
<proteinExistence type="inferred from homology"/>
<accession>A0A0F3IF82</accession>
<dbReference type="HAMAP" id="MF_01808">
    <property type="entry name" value="Recomb_XerC_XerD"/>
    <property type="match status" value="1"/>
</dbReference>
<evidence type="ECO:0000256" key="10">
    <source>
        <dbReference type="ARBA" id="ARBA00023306"/>
    </source>
</evidence>
<dbReference type="NCBIfam" id="TIGR02224">
    <property type="entry name" value="recomb_XerC"/>
    <property type="match status" value="1"/>
</dbReference>
<evidence type="ECO:0000259" key="14">
    <source>
        <dbReference type="PROSITE" id="PS51900"/>
    </source>
</evidence>
<dbReference type="PROSITE" id="PS51900">
    <property type="entry name" value="CB"/>
    <property type="match status" value="1"/>
</dbReference>
<dbReference type="PANTHER" id="PTHR30349">
    <property type="entry name" value="PHAGE INTEGRASE-RELATED"/>
    <property type="match status" value="1"/>
</dbReference>
<dbReference type="GO" id="GO:0007059">
    <property type="term" value="P:chromosome segregation"/>
    <property type="evidence" value="ECO:0007669"/>
    <property type="project" value="UniProtKB-UniRule"/>
</dbReference>
<dbReference type="SUPFAM" id="SSF56349">
    <property type="entry name" value="DNA breaking-rejoining enzymes"/>
    <property type="match status" value="1"/>
</dbReference>
<dbReference type="InterPro" id="IPR023009">
    <property type="entry name" value="Tyrosine_recombinase_XerC/XerD"/>
</dbReference>
<evidence type="ECO:0000256" key="2">
    <source>
        <dbReference type="ARBA" id="ARBA00006657"/>
    </source>
</evidence>
<dbReference type="OrthoDB" id="9801717at2"/>
<dbReference type="Proteomes" id="UP000033684">
    <property type="component" value="Unassembled WGS sequence"/>
</dbReference>
<feature type="active site" evidence="11">
    <location>
        <position position="270"/>
    </location>
</feature>
<dbReference type="EMBL" id="LAJX01000230">
    <property type="protein sequence ID" value="KJV05421.1"/>
    <property type="molecule type" value="Genomic_DNA"/>
</dbReference>
<dbReference type="RefSeq" id="WP_045780326.1">
    <property type="nucleotide sequence ID" value="NZ_LAJX01000230.1"/>
</dbReference>
<feature type="active site" evidence="11">
    <location>
        <position position="244"/>
    </location>
</feature>
<dbReference type="AlphaFoldDB" id="A0A0F3IF82"/>
<sequence length="319" mass="36691">MTLLADDPWIAQYIDSLASAKRNSEHTLSAYQRDLRQFSDYCQQQGIEGWQAVNTKHIRAYIAKLHKSDASAKTLRRKLSAIRSFLRFLQTQLVLDQNPAQYVRTPKLAKTLPKIMDVDQMQGLLDAGAESWLDIRDVAIFELFYSSGLRLSELTLLDVADLDLIEQSVKIRHGKGNKQRLLPIGSKACKAITLWLSYRTKLAKPDETAVFISKRGTRISQRNIELRLKQWCVKKQIPNSVHPHMLRHCFASHFLESSQDLRAVQEMLGHSSIATTQIYTHLDFQHLANIYDKTHPRAKKKSTDDKRIRQNIEKPDNMS</sequence>
<keyword evidence="6 11" id="KW-0159">Chromosome partition</keyword>
<dbReference type="InterPro" id="IPR011931">
    <property type="entry name" value="Recomb_XerC"/>
</dbReference>
<evidence type="ECO:0000313" key="16">
    <source>
        <dbReference type="Proteomes" id="UP000033684"/>
    </source>
</evidence>
<reference evidence="15 16" key="2">
    <citation type="journal article" date="2016" name="Microb. Ecol.">
        <title>Genome Characteristics of a Novel Type I Methanotroph (Sn10-6) Isolated from a Flooded Indian Rice Field.</title>
        <authorList>
            <person name="Rahalkar M.C."/>
            <person name="Pandit P.S."/>
            <person name="Dhakephalkar P.K."/>
            <person name="Pore S."/>
            <person name="Arora P."/>
            <person name="Kapse N."/>
        </authorList>
    </citation>
    <scope>NUCLEOTIDE SEQUENCE [LARGE SCALE GENOMIC DNA]</scope>
    <source>
        <strain evidence="15 16">Sn10-6</strain>
    </source>
</reference>
<feature type="active site" evidence="11">
    <location>
        <position position="247"/>
    </location>
</feature>
<evidence type="ECO:0000256" key="4">
    <source>
        <dbReference type="ARBA" id="ARBA00022490"/>
    </source>
</evidence>
<feature type="active site" evidence="11">
    <location>
        <position position="150"/>
    </location>
</feature>
<feature type="compositionally biased region" description="Basic and acidic residues" evidence="12">
    <location>
        <begin position="301"/>
        <end position="319"/>
    </location>
</feature>
<dbReference type="InterPro" id="IPR050090">
    <property type="entry name" value="Tyrosine_recombinase_XerCD"/>
</dbReference>
<dbReference type="GO" id="GO:0005737">
    <property type="term" value="C:cytoplasm"/>
    <property type="evidence" value="ECO:0007669"/>
    <property type="project" value="UniProtKB-SubCell"/>
</dbReference>
<dbReference type="Pfam" id="PF02899">
    <property type="entry name" value="Phage_int_SAM_1"/>
    <property type="match status" value="1"/>
</dbReference>
<evidence type="ECO:0000313" key="15">
    <source>
        <dbReference type="EMBL" id="KJV05421.1"/>
    </source>
</evidence>
<evidence type="ECO:0000256" key="6">
    <source>
        <dbReference type="ARBA" id="ARBA00022829"/>
    </source>
</evidence>
<dbReference type="InterPro" id="IPR010998">
    <property type="entry name" value="Integrase_recombinase_N"/>
</dbReference>
<dbReference type="Pfam" id="PF00589">
    <property type="entry name" value="Phage_integrase"/>
    <property type="match status" value="1"/>
</dbReference>
<evidence type="ECO:0000256" key="3">
    <source>
        <dbReference type="ARBA" id="ARBA00015804"/>
    </source>
</evidence>
<dbReference type="InterPro" id="IPR044068">
    <property type="entry name" value="CB"/>
</dbReference>
<evidence type="ECO:0000256" key="8">
    <source>
        <dbReference type="ARBA" id="ARBA00023125"/>
    </source>
</evidence>
<keyword evidence="9 11" id="KW-0233">DNA recombination</keyword>
<comment type="subunit">
    <text evidence="11">Forms a cyclic heterotetrameric complex composed of two molecules of XerC and two molecules of XerD.</text>
</comment>
<protein>
    <recommendedName>
        <fullName evidence="3 11">Tyrosine recombinase XerC</fullName>
    </recommendedName>
</protein>
<dbReference type="Gene3D" id="1.10.443.10">
    <property type="entry name" value="Intergrase catalytic core"/>
    <property type="match status" value="1"/>
</dbReference>
<keyword evidence="16" id="KW-1185">Reference proteome</keyword>
<evidence type="ECO:0000256" key="5">
    <source>
        <dbReference type="ARBA" id="ARBA00022618"/>
    </source>
</evidence>
<dbReference type="InterPro" id="IPR002104">
    <property type="entry name" value="Integrase_catalytic"/>
</dbReference>
<dbReference type="InterPro" id="IPR011010">
    <property type="entry name" value="DNA_brk_join_enz"/>
</dbReference>
<organism evidence="15 16">
    <name type="scientific">Methylocucumis oryzae</name>
    <dbReference type="NCBI Taxonomy" id="1632867"/>
    <lineage>
        <taxon>Bacteria</taxon>
        <taxon>Pseudomonadati</taxon>
        <taxon>Pseudomonadota</taxon>
        <taxon>Gammaproteobacteria</taxon>
        <taxon>Methylococcales</taxon>
        <taxon>Methylococcaceae</taxon>
        <taxon>Methylocucumis</taxon>
    </lineage>
</organism>
<dbReference type="PATRIC" id="fig|1632867.3.peg.2777"/>
<evidence type="ECO:0000256" key="12">
    <source>
        <dbReference type="SAM" id="MobiDB-lite"/>
    </source>
</evidence>
<gene>
    <name evidence="11" type="primary">xerC</name>
    <name evidence="15" type="ORF">VZ94_18325</name>
</gene>
<keyword evidence="10 11" id="KW-0131">Cell cycle</keyword>
<feature type="domain" description="Tyr recombinase" evidence="13">
    <location>
        <begin position="111"/>
        <end position="292"/>
    </location>
</feature>
<dbReference type="GO" id="GO:0003677">
    <property type="term" value="F:DNA binding"/>
    <property type="evidence" value="ECO:0007669"/>
    <property type="project" value="UniProtKB-UniRule"/>
</dbReference>
<evidence type="ECO:0000259" key="13">
    <source>
        <dbReference type="PROSITE" id="PS51898"/>
    </source>
</evidence>
<evidence type="ECO:0000256" key="9">
    <source>
        <dbReference type="ARBA" id="ARBA00023172"/>
    </source>
</evidence>
<reference evidence="16" key="1">
    <citation type="submission" date="2015-03" db="EMBL/GenBank/DDBJ databases">
        <title>Draft genome sequence of a novel methanotroph (Sn10-6) isolated from flooded ricefield rhizosphere in India.</title>
        <authorList>
            <person name="Pandit P.S."/>
            <person name="Pore S.D."/>
            <person name="Arora P."/>
            <person name="Kapse N.G."/>
            <person name="Dhakephalkar P.K."/>
            <person name="Rahalkar M.C."/>
        </authorList>
    </citation>
    <scope>NUCLEOTIDE SEQUENCE [LARGE SCALE GENOMIC DNA]</scope>
    <source>
        <strain evidence="16">Sn10-6</strain>
    </source>
</reference>
<comment type="similarity">
    <text evidence="2 11">Belongs to the 'phage' integrase family. XerC subfamily.</text>
</comment>
<dbReference type="GO" id="GO:0009037">
    <property type="term" value="F:tyrosine-based site-specific recombinase activity"/>
    <property type="evidence" value="ECO:0007669"/>
    <property type="project" value="UniProtKB-UniRule"/>
</dbReference>
<feature type="active site" evidence="11">
    <location>
        <position position="175"/>
    </location>
</feature>
<keyword evidence="7 11" id="KW-0229">DNA integration</keyword>
<keyword evidence="8 11" id="KW-0238">DNA-binding</keyword>